<dbReference type="PANTHER" id="PTHR43760">
    <property type="entry name" value="ENDORIBONUCLEASE-RELATED"/>
    <property type="match status" value="1"/>
</dbReference>
<reference evidence="1" key="1">
    <citation type="submission" date="2021-03" db="EMBL/GenBank/DDBJ databases">
        <title>Leucobacter chromiisoli sp. nov., isolated from chromium-containing soil of chemical plant.</title>
        <authorList>
            <person name="Xu Z."/>
        </authorList>
    </citation>
    <scope>NUCLEOTIDE SEQUENCE</scope>
    <source>
        <strain evidence="1">A2</strain>
    </source>
</reference>
<sequence length="155" mass="15546">MSTDIDRRLADLGIALPLPSAPAAAYLPTAAAGPLLFISGQLPLQDGELVATGRVGAQTDLEAGAAAARACAIQVLAQARQSLGSLERVTRISKITVFVASAPDFTEQHLVANAASELLTAVLGSAGEHARSAVGVAALPLGAAVEVEAILEVTG</sequence>
<dbReference type="Pfam" id="PF01042">
    <property type="entry name" value="Ribonuc_L-PSP"/>
    <property type="match status" value="1"/>
</dbReference>
<protein>
    <submittedName>
        <fullName evidence="1">RidA family protein</fullName>
    </submittedName>
</protein>
<dbReference type="EMBL" id="JAGDYL010000005">
    <property type="protein sequence ID" value="MBO1804532.1"/>
    <property type="molecule type" value="Genomic_DNA"/>
</dbReference>
<dbReference type="RefSeq" id="WP_208045011.1">
    <property type="nucleotide sequence ID" value="NZ_JAGDYL010000005.1"/>
</dbReference>
<name>A0A939RW19_9MICO</name>
<dbReference type="SUPFAM" id="SSF55298">
    <property type="entry name" value="YjgF-like"/>
    <property type="match status" value="1"/>
</dbReference>
<dbReference type="CDD" id="cd02199">
    <property type="entry name" value="YjgF_YER057c_UK114_like_1"/>
    <property type="match status" value="1"/>
</dbReference>
<dbReference type="PANTHER" id="PTHR43760:SF1">
    <property type="entry name" value="ENDORIBONUCLEASE L-PSP_CHORISMATE MUTASE-LIKE DOMAIN-CONTAINING PROTEIN"/>
    <property type="match status" value="1"/>
</dbReference>
<evidence type="ECO:0000313" key="2">
    <source>
        <dbReference type="Proteomes" id="UP000664398"/>
    </source>
</evidence>
<proteinExistence type="predicted"/>
<dbReference type="Gene3D" id="3.30.1330.40">
    <property type="entry name" value="RutC-like"/>
    <property type="match status" value="1"/>
</dbReference>
<dbReference type="Proteomes" id="UP000664398">
    <property type="component" value="Unassembled WGS sequence"/>
</dbReference>
<gene>
    <name evidence="1" type="ORF">J4H91_04260</name>
</gene>
<dbReference type="InterPro" id="IPR035959">
    <property type="entry name" value="RutC-like_sf"/>
</dbReference>
<accession>A0A939RW19</accession>
<dbReference type="InterPro" id="IPR006175">
    <property type="entry name" value="YjgF/YER057c/UK114"/>
</dbReference>
<evidence type="ECO:0000313" key="1">
    <source>
        <dbReference type="EMBL" id="MBO1804532.1"/>
    </source>
</evidence>
<keyword evidence="2" id="KW-1185">Reference proteome</keyword>
<organism evidence="1 2">
    <name type="scientific">Leucobacter ruminantium</name>
    <dbReference type="NCBI Taxonomy" id="1289170"/>
    <lineage>
        <taxon>Bacteria</taxon>
        <taxon>Bacillati</taxon>
        <taxon>Actinomycetota</taxon>
        <taxon>Actinomycetes</taxon>
        <taxon>Micrococcales</taxon>
        <taxon>Microbacteriaceae</taxon>
        <taxon>Leucobacter</taxon>
    </lineage>
</organism>
<dbReference type="AlphaFoldDB" id="A0A939RW19"/>
<dbReference type="InterPro" id="IPR013813">
    <property type="entry name" value="Endoribo_LPSP/chorism_mut-like"/>
</dbReference>
<comment type="caution">
    <text evidence="1">The sequence shown here is derived from an EMBL/GenBank/DDBJ whole genome shotgun (WGS) entry which is preliminary data.</text>
</comment>